<dbReference type="Pfam" id="PF01794">
    <property type="entry name" value="Ferric_reduct"/>
    <property type="match status" value="1"/>
</dbReference>
<dbReference type="InterPro" id="IPR013130">
    <property type="entry name" value="Fe3_Rdtase_TM_dom"/>
</dbReference>
<dbReference type="Gene3D" id="3.40.50.80">
    <property type="entry name" value="Nucleotide-binding domain of ferredoxin-NADP reductase (FNR) module"/>
    <property type="match status" value="1"/>
</dbReference>
<feature type="transmembrane region" description="Helical" evidence="8">
    <location>
        <begin position="211"/>
        <end position="228"/>
    </location>
</feature>
<keyword evidence="4" id="KW-0560">Oxidoreductase</keyword>
<accession>A0AAD6F823</accession>
<feature type="region of interest" description="Disordered" evidence="7">
    <location>
        <begin position="337"/>
        <end position="375"/>
    </location>
</feature>
<evidence type="ECO:0000256" key="3">
    <source>
        <dbReference type="ARBA" id="ARBA00022989"/>
    </source>
</evidence>
<dbReference type="AlphaFoldDB" id="A0AAD6F823"/>
<organism evidence="10 11">
    <name type="scientific">Pogonophryne albipinna</name>
    <dbReference type="NCBI Taxonomy" id="1090488"/>
    <lineage>
        <taxon>Eukaryota</taxon>
        <taxon>Metazoa</taxon>
        <taxon>Chordata</taxon>
        <taxon>Craniata</taxon>
        <taxon>Vertebrata</taxon>
        <taxon>Euteleostomi</taxon>
        <taxon>Actinopterygii</taxon>
        <taxon>Neopterygii</taxon>
        <taxon>Teleostei</taxon>
        <taxon>Neoteleostei</taxon>
        <taxon>Acanthomorphata</taxon>
        <taxon>Eupercaria</taxon>
        <taxon>Perciformes</taxon>
        <taxon>Notothenioidei</taxon>
        <taxon>Pogonophryne</taxon>
    </lineage>
</organism>
<dbReference type="Proteomes" id="UP001219934">
    <property type="component" value="Unassembled WGS sequence"/>
</dbReference>
<dbReference type="InterPro" id="IPR039261">
    <property type="entry name" value="FNR_nucleotide-bd"/>
</dbReference>
<sequence length="430" mass="48490">MENLTIRSLPPEVMENLTISAANWLKPPPVDPQKRRGAPRYLTGAYWQNNSRKLLFLVLYALLNLTLFLGAVMQQWGGGGGWFMMAKGCGQCLNFNCTFIMVLMLRRFLTWLRATWVVRVLPLDQNILLHQIVGYAILVFTTAHTTAHIFNFVKLSESGDFQLWEYLLTTRPGIGWVGGAASLTGVVLQLAIGLMVLCSSTFVRRSGHFEVFYWSHLSYVWVWSLLMVHCSNFWKWFVVPGLMFLLEKIVGMAVSRMGGLYIVEVNMLPSKVTHLVIKRPQFFHFKPGDYVYINIPAIAKYEWHPFTISSPPEHSTDCNGVASNEDEAIELKMYRQRGLTPPPDPQAPPPDPAEPPPDRLEPAERGEAPPLREVPAKLGENHRVCNIKCYVDGPYGTPTRQIFASEHAVLIGAGIGITPFASILQSIMYR</sequence>
<dbReference type="GO" id="GO:0006952">
    <property type="term" value="P:defense response"/>
    <property type="evidence" value="ECO:0007669"/>
    <property type="project" value="TreeGrafter"/>
</dbReference>
<protein>
    <recommendedName>
        <fullName evidence="9">FAD-binding FR-type domain-containing protein</fullName>
    </recommendedName>
</protein>
<dbReference type="GO" id="GO:0043020">
    <property type="term" value="C:NADPH oxidase complex"/>
    <property type="evidence" value="ECO:0007669"/>
    <property type="project" value="TreeGrafter"/>
</dbReference>
<dbReference type="CDD" id="cd06186">
    <property type="entry name" value="NOX_Duox_like_FAD_NADP"/>
    <property type="match status" value="1"/>
</dbReference>
<evidence type="ECO:0000256" key="5">
    <source>
        <dbReference type="ARBA" id="ARBA00023136"/>
    </source>
</evidence>
<dbReference type="InterPro" id="IPR013112">
    <property type="entry name" value="FAD-bd_8"/>
</dbReference>
<comment type="subcellular location">
    <subcellularLocation>
        <location evidence="1">Membrane</location>
        <topology evidence="1">Multi-pass membrane protein</topology>
    </subcellularLocation>
</comment>
<comment type="catalytic activity">
    <reaction evidence="6">
        <text>NADPH + 2 O2 = 2 superoxide + NADP(+) + H(+)</text>
        <dbReference type="Rhea" id="RHEA:63180"/>
        <dbReference type="ChEBI" id="CHEBI:15378"/>
        <dbReference type="ChEBI" id="CHEBI:15379"/>
        <dbReference type="ChEBI" id="CHEBI:18421"/>
        <dbReference type="ChEBI" id="CHEBI:57783"/>
        <dbReference type="ChEBI" id="CHEBI:58349"/>
    </reaction>
</comment>
<keyword evidence="11" id="KW-1185">Reference proteome</keyword>
<dbReference type="InterPro" id="IPR000778">
    <property type="entry name" value="Cyt_b245_heavy_chain"/>
</dbReference>
<comment type="caution">
    <text evidence="10">The sequence shown here is derived from an EMBL/GenBank/DDBJ whole genome shotgun (WGS) entry which is preliminary data.</text>
</comment>
<dbReference type="PANTHER" id="PTHR11972">
    <property type="entry name" value="NADPH OXIDASE"/>
    <property type="match status" value="1"/>
</dbReference>
<evidence type="ECO:0000256" key="7">
    <source>
        <dbReference type="SAM" id="MobiDB-lite"/>
    </source>
</evidence>
<dbReference type="SUPFAM" id="SSF63380">
    <property type="entry name" value="Riboflavin synthase domain-like"/>
    <property type="match status" value="1"/>
</dbReference>
<gene>
    <name evidence="10" type="ORF">JOQ06_028223</name>
</gene>
<dbReference type="PANTHER" id="PTHR11972:SF58">
    <property type="entry name" value="NADPH OXIDASE 5"/>
    <property type="match status" value="1"/>
</dbReference>
<feature type="non-terminal residue" evidence="10">
    <location>
        <position position="1"/>
    </location>
</feature>
<evidence type="ECO:0000256" key="4">
    <source>
        <dbReference type="ARBA" id="ARBA00023002"/>
    </source>
</evidence>
<proteinExistence type="predicted"/>
<keyword evidence="5 8" id="KW-0472">Membrane</keyword>
<feature type="compositionally biased region" description="Basic and acidic residues" evidence="7">
    <location>
        <begin position="356"/>
        <end position="367"/>
    </location>
</feature>
<evidence type="ECO:0000256" key="8">
    <source>
        <dbReference type="SAM" id="Phobius"/>
    </source>
</evidence>
<evidence type="ECO:0000256" key="2">
    <source>
        <dbReference type="ARBA" id="ARBA00022692"/>
    </source>
</evidence>
<feature type="compositionally biased region" description="Pro residues" evidence="7">
    <location>
        <begin position="340"/>
        <end position="355"/>
    </location>
</feature>
<dbReference type="SUPFAM" id="SSF52343">
    <property type="entry name" value="Ferredoxin reductase-like, C-terminal NADP-linked domain"/>
    <property type="match status" value="1"/>
</dbReference>
<feature type="transmembrane region" description="Helical" evidence="8">
    <location>
        <begin position="408"/>
        <end position="429"/>
    </location>
</feature>
<dbReference type="EMBL" id="JAPTMU010000024">
    <property type="protein sequence ID" value="KAJ4923968.1"/>
    <property type="molecule type" value="Genomic_DNA"/>
</dbReference>
<feature type="transmembrane region" description="Helical" evidence="8">
    <location>
        <begin position="173"/>
        <end position="199"/>
    </location>
</feature>
<dbReference type="GO" id="GO:0042554">
    <property type="term" value="P:superoxide anion generation"/>
    <property type="evidence" value="ECO:0007669"/>
    <property type="project" value="TreeGrafter"/>
</dbReference>
<reference evidence="10" key="1">
    <citation type="submission" date="2022-11" db="EMBL/GenBank/DDBJ databases">
        <title>Chromosome-level genome of Pogonophryne albipinna.</title>
        <authorList>
            <person name="Jo E."/>
        </authorList>
    </citation>
    <scope>NUCLEOTIDE SEQUENCE</scope>
    <source>
        <strain evidence="10">SGF0006</strain>
        <tissue evidence="10">Muscle</tissue>
    </source>
</reference>
<name>A0AAD6F823_9TELE</name>
<dbReference type="PRINTS" id="PR00466">
    <property type="entry name" value="GP91PHOX"/>
</dbReference>
<keyword evidence="3 8" id="KW-1133">Transmembrane helix</keyword>
<dbReference type="InterPro" id="IPR017927">
    <property type="entry name" value="FAD-bd_FR_type"/>
</dbReference>
<evidence type="ECO:0000259" key="9">
    <source>
        <dbReference type="PROSITE" id="PS51384"/>
    </source>
</evidence>
<keyword evidence="2 8" id="KW-0812">Transmembrane</keyword>
<dbReference type="Gene3D" id="2.40.30.10">
    <property type="entry name" value="Translation factors"/>
    <property type="match status" value="1"/>
</dbReference>
<evidence type="ECO:0000256" key="6">
    <source>
        <dbReference type="ARBA" id="ARBA00049908"/>
    </source>
</evidence>
<feature type="domain" description="FAD-binding FR-type" evidence="9">
    <location>
        <begin position="255"/>
        <end position="401"/>
    </location>
</feature>
<dbReference type="GO" id="GO:0016175">
    <property type="term" value="F:superoxide-generating NAD(P)H oxidase activity"/>
    <property type="evidence" value="ECO:0007669"/>
    <property type="project" value="TreeGrafter"/>
</dbReference>
<evidence type="ECO:0000256" key="1">
    <source>
        <dbReference type="ARBA" id="ARBA00004141"/>
    </source>
</evidence>
<dbReference type="InterPro" id="IPR017938">
    <property type="entry name" value="Riboflavin_synthase-like_b-brl"/>
</dbReference>
<feature type="transmembrane region" description="Helical" evidence="8">
    <location>
        <begin position="132"/>
        <end position="153"/>
    </location>
</feature>
<dbReference type="Pfam" id="PF08022">
    <property type="entry name" value="FAD_binding_8"/>
    <property type="match status" value="1"/>
</dbReference>
<evidence type="ECO:0000313" key="10">
    <source>
        <dbReference type="EMBL" id="KAJ4923968.1"/>
    </source>
</evidence>
<evidence type="ECO:0000313" key="11">
    <source>
        <dbReference type="Proteomes" id="UP001219934"/>
    </source>
</evidence>
<dbReference type="InterPro" id="IPR050369">
    <property type="entry name" value="RBOH/FRE"/>
</dbReference>
<feature type="transmembrane region" description="Helical" evidence="8">
    <location>
        <begin position="54"/>
        <end position="73"/>
    </location>
</feature>
<dbReference type="PROSITE" id="PS51384">
    <property type="entry name" value="FAD_FR"/>
    <property type="match status" value="1"/>
</dbReference>